<evidence type="ECO:0000313" key="3">
    <source>
        <dbReference type="Proteomes" id="UP001365846"/>
    </source>
</evidence>
<dbReference type="EMBL" id="JBBKZU010000029">
    <property type="protein sequence ID" value="MEJ8816051.1"/>
    <property type="molecule type" value="Genomic_DNA"/>
</dbReference>
<protein>
    <recommendedName>
        <fullName evidence="4">DUF1508 domain-containing protein</fullName>
    </recommendedName>
</protein>
<feature type="region of interest" description="Disordered" evidence="1">
    <location>
        <begin position="44"/>
        <end position="66"/>
    </location>
</feature>
<feature type="compositionally biased region" description="Polar residues" evidence="1">
    <location>
        <begin position="52"/>
        <end position="66"/>
    </location>
</feature>
<comment type="caution">
    <text evidence="2">The sequence shown here is derived from an EMBL/GenBank/DDBJ whole genome shotgun (WGS) entry which is preliminary data.</text>
</comment>
<sequence>MADTSFEHHGHQVKIKVWQDGIRWAWSFQIDDELPVENVQTARALSKRRSSRQGMKPSQRSSRWTQ</sequence>
<reference evidence="2 3" key="1">
    <citation type="submission" date="2024-03" db="EMBL/GenBank/DDBJ databases">
        <title>Novel species of the genus Variovorax.</title>
        <authorList>
            <person name="Liu Q."/>
            <person name="Xin Y.-H."/>
        </authorList>
    </citation>
    <scope>NUCLEOTIDE SEQUENCE [LARGE SCALE GENOMIC DNA]</scope>
    <source>
        <strain evidence="2 3">KACC 18899</strain>
    </source>
</reference>
<dbReference type="RefSeq" id="WP_340361246.1">
    <property type="nucleotide sequence ID" value="NZ_JBBKZU010000029.1"/>
</dbReference>
<gene>
    <name evidence="2" type="ORF">WKW77_33690</name>
</gene>
<evidence type="ECO:0008006" key="4">
    <source>
        <dbReference type="Google" id="ProtNLM"/>
    </source>
</evidence>
<keyword evidence="3" id="KW-1185">Reference proteome</keyword>
<dbReference type="Proteomes" id="UP001365846">
    <property type="component" value="Unassembled WGS sequence"/>
</dbReference>
<name>A0ABU8VQW2_9BURK</name>
<evidence type="ECO:0000256" key="1">
    <source>
        <dbReference type="SAM" id="MobiDB-lite"/>
    </source>
</evidence>
<evidence type="ECO:0000313" key="2">
    <source>
        <dbReference type="EMBL" id="MEJ8816051.1"/>
    </source>
</evidence>
<proteinExistence type="predicted"/>
<accession>A0ABU8VQW2</accession>
<organism evidence="2 3">
    <name type="scientific">Variovorax ureilyticus</name>
    <dbReference type="NCBI Taxonomy" id="1836198"/>
    <lineage>
        <taxon>Bacteria</taxon>
        <taxon>Pseudomonadati</taxon>
        <taxon>Pseudomonadota</taxon>
        <taxon>Betaproteobacteria</taxon>
        <taxon>Burkholderiales</taxon>
        <taxon>Comamonadaceae</taxon>
        <taxon>Variovorax</taxon>
    </lineage>
</organism>